<gene>
    <name evidence="2" type="ORF">E4U02_07600</name>
</gene>
<keyword evidence="3" id="KW-1185">Reference proteome</keyword>
<sequence length="288" mass="31412">MIALIPGLIAGIGIALVIAAVVPRQPQLAAAIERVEFGTPETAVSDAEMDFRTRVGTWLAKRLPASTVPREDLRLINKSVESYYYDKALSAVTGFVIPMLSGLAGQALGYIAFYIPTIIGIPLAVVMWLSVDQDIKKKAADARLEFARGVAVYLELFAARKRGTTATDALESAAEVGNSWVFRRIRQALHRARYAGVASWDALEQLGGDINVPQLVEMAKIVRLNGERDASVYETARAKGKSLRHELLNREHEQANTDSERLQVPLALSLGIYAGIILTPMIINLFTA</sequence>
<keyword evidence="1" id="KW-0472">Membrane</keyword>
<accession>A0A4Y9FXR3</accession>
<dbReference type="OrthoDB" id="5243064at2"/>
<dbReference type="RefSeq" id="WP_135114250.1">
    <property type="nucleotide sequence ID" value="NZ_JADGLL010000014.1"/>
</dbReference>
<name>A0A4Y9FXR3_9MICO</name>
<dbReference type="PANTHER" id="PTHR35007:SF1">
    <property type="entry name" value="PILUS ASSEMBLY PROTEIN"/>
    <property type="match status" value="1"/>
</dbReference>
<proteinExistence type="predicted"/>
<protein>
    <recommendedName>
        <fullName evidence="4">Type II secretion system protein GspF domain-containing protein</fullName>
    </recommendedName>
</protein>
<dbReference type="PANTHER" id="PTHR35007">
    <property type="entry name" value="INTEGRAL MEMBRANE PROTEIN-RELATED"/>
    <property type="match status" value="1"/>
</dbReference>
<evidence type="ECO:0000313" key="2">
    <source>
        <dbReference type="EMBL" id="TFU33072.1"/>
    </source>
</evidence>
<dbReference type="EMBL" id="SPQB01000014">
    <property type="protein sequence ID" value="TFU33072.1"/>
    <property type="molecule type" value="Genomic_DNA"/>
</dbReference>
<organism evidence="2 3">
    <name type="scientific">Microbacterium paludicola</name>
    <dbReference type="NCBI Taxonomy" id="300019"/>
    <lineage>
        <taxon>Bacteria</taxon>
        <taxon>Bacillati</taxon>
        <taxon>Actinomycetota</taxon>
        <taxon>Actinomycetes</taxon>
        <taxon>Micrococcales</taxon>
        <taxon>Microbacteriaceae</taxon>
        <taxon>Microbacterium</taxon>
    </lineage>
</organism>
<reference evidence="2 3" key="1">
    <citation type="submission" date="2019-03" db="EMBL/GenBank/DDBJ databases">
        <title>Diversity of the mouse oral microbiome.</title>
        <authorList>
            <person name="Joseph S."/>
            <person name="Aduse-Opoku J."/>
            <person name="Curtis M."/>
            <person name="Wade W."/>
            <person name="Hashim A."/>
        </authorList>
    </citation>
    <scope>NUCLEOTIDE SEQUENCE [LARGE SCALE GENOMIC DNA]</scope>
    <source>
        <strain evidence="2 3">P1012</strain>
    </source>
</reference>
<evidence type="ECO:0000313" key="3">
    <source>
        <dbReference type="Proteomes" id="UP000298358"/>
    </source>
</evidence>
<comment type="caution">
    <text evidence="2">The sequence shown here is derived from an EMBL/GenBank/DDBJ whole genome shotgun (WGS) entry which is preliminary data.</text>
</comment>
<dbReference type="Proteomes" id="UP000298358">
    <property type="component" value="Unassembled WGS sequence"/>
</dbReference>
<keyword evidence="1" id="KW-1133">Transmembrane helix</keyword>
<evidence type="ECO:0008006" key="4">
    <source>
        <dbReference type="Google" id="ProtNLM"/>
    </source>
</evidence>
<feature type="transmembrane region" description="Helical" evidence="1">
    <location>
        <begin position="266"/>
        <end position="286"/>
    </location>
</feature>
<evidence type="ECO:0000256" key="1">
    <source>
        <dbReference type="SAM" id="Phobius"/>
    </source>
</evidence>
<dbReference type="AlphaFoldDB" id="A0A4Y9FXR3"/>
<feature type="transmembrane region" description="Helical" evidence="1">
    <location>
        <begin position="107"/>
        <end position="129"/>
    </location>
</feature>
<keyword evidence="1" id="KW-0812">Transmembrane</keyword>